<gene>
    <name evidence="2" type="ORF">P879_03443</name>
</gene>
<accession>A0A8T0DK92</accession>
<reference evidence="2 3" key="1">
    <citation type="submission" date="2019-07" db="EMBL/GenBank/DDBJ databases">
        <title>Annotation for the trematode Paragonimus westermani.</title>
        <authorList>
            <person name="Choi Y.-J."/>
        </authorList>
    </citation>
    <scope>NUCLEOTIDE SEQUENCE [LARGE SCALE GENOMIC DNA]</scope>
    <source>
        <strain evidence="2">180907_Pwestermani</strain>
    </source>
</reference>
<proteinExistence type="predicted"/>
<keyword evidence="3" id="KW-1185">Reference proteome</keyword>
<evidence type="ECO:0000256" key="1">
    <source>
        <dbReference type="SAM" id="SignalP"/>
    </source>
</evidence>
<protein>
    <submittedName>
        <fullName evidence="2">Uncharacterized protein</fullName>
    </submittedName>
</protein>
<sequence length="99" mass="11158">MSVPTRALFLLVTMFVSEINSMDVLCNLKACSICSEYNLNVATCCRFETMHSLCEECVAKTDDPIELQLCLEEDHPSVSKRRGLLGKRSLEKRRGMIGK</sequence>
<evidence type="ECO:0000313" key="2">
    <source>
        <dbReference type="EMBL" id="KAF8567722.1"/>
    </source>
</evidence>
<dbReference type="EMBL" id="JTDF01003545">
    <property type="protein sequence ID" value="KAF8567722.1"/>
    <property type="molecule type" value="Genomic_DNA"/>
</dbReference>
<keyword evidence="1" id="KW-0732">Signal</keyword>
<name>A0A8T0DK92_9TREM</name>
<feature type="chain" id="PRO_5035873708" evidence="1">
    <location>
        <begin position="22"/>
        <end position="99"/>
    </location>
</feature>
<comment type="caution">
    <text evidence="2">The sequence shown here is derived from an EMBL/GenBank/DDBJ whole genome shotgun (WGS) entry which is preliminary data.</text>
</comment>
<dbReference type="Proteomes" id="UP000699462">
    <property type="component" value="Unassembled WGS sequence"/>
</dbReference>
<feature type="signal peptide" evidence="1">
    <location>
        <begin position="1"/>
        <end position="21"/>
    </location>
</feature>
<evidence type="ECO:0000313" key="3">
    <source>
        <dbReference type="Proteomes" id="UP000699462"/>
    </source>
</evidence>
<dbReference type="OrthoDB" id="6259018at2759"/>
<organism evidence="2 3">
    <name type="scientific">Paragonimus westermani</name>
    <dbReference type="NCBI Taxonomy" id="34504"/>
    <lineage>
        <taxon>Eukaryota</taxon>
        <taxon>Metazoa</taxon>
        <taxon>Spiralia</taxon>
        <taxon>Lophotrochozoa</taxon>
        <taxon>Platyhelminthes</taxon>
        <taxon>Trematoda</taxon>
        <taxon>Digenea</taxon>
        <taxon>Plagiorchiida</taxon>
        <taxon>Troglotremata</taxon>
        <taxon>Troglotrematidae</taxon>
        <taxon>Paragonimus</taxon>
    </lineage>
</organism>
<dbReference type="AlphaFoldDB" id="A0A8T0DK92"/>